<dbReference type="Proteomes" id="UP000034344">
    <property type="component" value="Unassembled WGS sequence"/>
</dbReference>
<comment type="caution">
    <text evidence="10">The sequence shown here is derived from an EMBL/GenBank/DDBJ whole genome shotgun (WGS) entry which is preliminary data.</text>
</comment>
<evidence type="ECO:0000256" key="6">
    <source>
        <dbReference type="ARBA" id="ARBA00022840"/>
    </source>
</evidence>
<evidence type="ECO:0000313" key="10">
    <source>
        <dbReference type="EMBL" id="KKQ02074.1"/>
    </source>
</evidence>
<reference evidence="10 11" key="1">
    <citation type="journal article" date="2015" name="Nature">
        <title>rRNA introns, odd ribosomes, and small enigmatic genomes across a large radiation of phyla.</title>
        <authorList>
            <person name="Brown C.T."/>
            <person name="Hug L.A."/>
            <person name="Thomas B.C."/>
            <person name="Sharon I."/>
            <person name="Castelle C.J."/>
            <person name="Singh A."/>
            <person name="Wilkins M.J."/>
            <person name="Williams K.H."/>
            <person name="Banfield J.F."/>
        </authorList>
    </citation>
    <scope>NUCLEOTIDE SEQUENCE [LARGE SCALE GENOMIC DNA]</scope>
</reference>
<dbReference type="PATRIC" id="fig|1618480.3.peg.35"/>
<dbReference type="InterPro" id="IPR045864">
    <property type="entry name" value="aa-tRNA-synth_II/BPL/LPL"/>
</dbReference>
<dbReference type="GO" id="GO:0003723">
    <property type="term" value="F:RNA binding"/>
    <property type="evidence" value="ECO:0007669"/>
    <property type="project" value="TreeGrafter"/>
</dbReference>
<feature type="domain" description="Aminoacyl-transfer RNA synthetases class-II family profile" evidence="9">
    <location>
        <begin position="133"/>
        <end position="428"/>
    </location>
</feature>
<evidence type="ECO:0000313" key="11">
    <source>
        <dbReference type="Proteomes" id="UP000034344"/>
    </source>
</evidence>
<evidence type="ECO:0000256" key="5">
    <source>
        <dbReference type="ARBA" id="ARBA00022741"/>
    </source>
</evidence>
<keyword evidence="8 10" id="KW-0030">Aminoacyl-tRNA synthetase</keyword>
<dbReference type="PANTHER" id="PTHR43450:SF1">
    <property type="entry name" value="ASPARTATE--TRNA LIGASE, CYTOPLASMIC"/>
    <property type="match status" value="1"/>
</dbReference>
<dbReference type="InterPro" id="IPR006195">
    <property type="entry name" value="aa-tRNA-synth_II"/>
</dbReference>
<keyword evidence="6" id="KW-0067">ATP-binding</keyword>
<dbReference type="CDD" id="cd04317">
    <property type="entry name" value="EcAspRS_like_N"/>
    <property type="match status" value="1"/>
</dbReference>
<dbReference type="Gene3D" id="3.30.930.10">
    <property type="entry name" value="Bira Bifunctional Protein, Domain 2"/>
    <property type="match status" value="1"/>
</dbReference>
<dbReference type="GO" id="GO:0002161">
    <property type="term" value="F:aminoacyl-tRNA deacylase activity"/>
    <property type="evidence" value="ECO:0007669"/>
    <property type="project" value="InterPro"/>
</dbReference>
<dbReference type="InterPro" id="IPR004364">
    <property type="entry name" value="Aa-tRNA-synt_II"/>
</dbReference>
<dbReference type="NCBIfam" id="NF003483">
    <property type="entry name" value="PRK05159.1"/>
    <property type="match status" value="1"/>
</dbReference>
<dbReference type="Pfam" id="PF01336">
    <property type="entry name" value="tRNA_anti-codon"/>
    <property type="match status" value="1"/>
</dbReference>
<dbReference type="InterPro" id="IPR007214">
    <property type="entry name" value="YbaK/aa-tRNA-synth-assoc-dom"/>
</dbReference>
<dbReference type="SUPFAM" id="SSF55826">
    <property type="entry name" value="YbaK/ProRS associated domain"/>
    <property type="match status" value="1"/>
</dbReference>
<dbReference type="GO" id="GO:0004815">
    <property type="term" value="F:aspartate-tRNA ligase activity"/>
    <property type="evidence" value="ECO:0007669"/>
    <property type="project" value="InterPro"/>
</dbReference>
<dbReference type="SUPFAM" id="SSF55681">
    <property type="entry name" value="Class II aaRS and biotin synthetases"/>
    <property type="match status" value="1"/>
</dbReference>
<comment type="similarity">
    <text evidence="2">Belongs to the class-II aminoacyl-tRNA synthetase family. Type 2 subfamily.</text>
</comment>
<dbReference type="PRINTS" id="PR01042">
    <property type="entry name" value="TRNASYNTHASP"/>
</dbReference>
<dbReference type="GO" id="GO:0017101">
    <property type="term" value="C:aminoacyl-tRNA synthetase multienzyme complex"/>
    <property type="evidence" value="ECO:0007669"/>
    <property type="project" value="TreeGrafter"/>
</dbReference>
<dbReference type="InterPro" id="IPR004523">
    <property type="entry name" value="Asp-tRNA_synthase_2"/>
</dbReference>
<sequence>MKQFFIEQTTDKIGQEVELLGWVNSKRIHKNIVFLDLRDRSGIIQIVGDKSLSDLMPEDIIKISGTVKKREEKVVNPRLTTGKIEIEVKKITRLVKSTELPFDISKENLDLSLPVLLDHRPLTLRHPKIKTIFRVQETIIQTFRSTMKALDFVEFQAPTIVATATEGGAEVFPVKYFGHQAYLAQSPQFYKQIMVSIFEKVYTVAHAYRAEPSVTTRHLTEYVGLDVEMGFIQSWTEIMDTAEYLLKSIFNAVNTEHKKDLKLFNALIPNIPDSKIPRIKLQQAKQIIFETTGRDIRTEPDLDPQGEKDIWQWAKKEHNSDLVFVTHYPTKKRPMYTHPDPDMPDETLSFDLIGMGQEWITGGQRINDYKQLISNMEKWKCDPKDFETPYLQAFKYGMPPEGGFCLGLERITMNILGLANIRQATLFPRDIERIDVRLSTLQKGSKVNQTTNQQSVFDKIEKLLNNNNIAYEVSKHKPVFTSEEAAKARGTELKEGAKALVMFADKKPVMIVLTADKKADTKKLKSEYKFKDLRMATPEEVRIVTGVGIGAVPPFGNLFGIPLYVDSLLKENKKVSFNAGEHTKSITLSSQDYLRVAEATIGKFSAA</sequence>
<evidence type="ECO:0000256" key="8">
    <source>
        <dbReference type="ARBA" id="ARBA00023146"/>
    </source>
</evidence>
<dbReference type="PANTHER" id="PTHR43450">
    <property type="entry name" value="ASPARTYL-TRNA SYNTHETASE"/>
    <property type="match status" value="1"/>
</dbReference>
<evidence type="ECO:0000256" key="3">
    <source>
        <dbReference type="ARBA" id="ARBA00022490"/>
    </source>
</evidence>
<dbReference type="Pfam" id="PF00152">
    <property type="entry name" value="tRNA-synt_2"/>
    <property type="match status" value="1"/>
</dbReference>
<evidence type="ECO:0000256" key="1">
    <source>
        <dbReference type="ARBA" id="ARBA00004496"/>
    </source>
</evidence>
<dbReference type="InterPro" id="IPR004365">
    <property type="entry name" value="NA-bd_OB_tRNA"/>
</dbReference>
<protein>
    <submittedName>
        <fullName evidence="10">Aspartyl-tRNA synthetase</fullName>
    </submittedName>
</protein>
<dbReference type="STRING" id="1618480.US11_C0001G0033"/>
<comment type="subcellular location">
    <subcellularLocation>
        <location evidence="1">Cytoplasm</location>
    </subcellularLocation>
</comment>
<evidence type="ECO:0000259" key="9">
    <source>
        <dbReference type="PROSITE" id="PS50862"/>
    </source>
</evidence>
<gene>
    <name evidence="10" type="ORF">US11_C0001G0033</name>
</gene>
<dbReference type="InterPro" id="IPR047089">
    <property type="entry name" value="Asp-tRNA-ligase_1_N"/>
</dbReference>
<evidence type="ECO:0000256" key="4">
    <source>
        <dbReference type="ARBA" id="ARBA00022598"/>
    </source>
</evidence>
<dbReference type="GO" id="GO:0006422">
    <property type="term" value="P:aspartyl-tRNA aminoacylation"/>
    <property type="evidence" value="ECO:0007669"/>
    <property type="project" value="InterPro"/>
</dbReference>
<accession>A0A0G0GQK0</accession>
<dbReference type="Gene3D" id="3.90.960.10">
    <property type="entry name" value="YbaK/aminoacyl-tRNA synthetase-associated domain"/>
    <property type="match status" value="1"/>
</dbReference>
<dbReference type="GO" id="GO:0005524">
    <property type="term" value="F:ATP binding"/>
    <property type="evidence" value="ECO:0007669"/>
    <property type="project" value="UniProtKB-KW"/>
</dbReference>
<dbReference type="Pfam" id="PF04073">
    <property type="entry name" value="tRNA_edit"/>
    <property type="match status" value="1"/>
</dbReference>
<name>A0A0G0GQK0_9BACT</name>
<dbReference type="EMBL" id="LBRS01000001">
    <property type="protein sequence ID" value="KKQ02074.1"/>
    <property type="molecule type" value="Genomic_DNA"/>
</dbReference>
<organism evidence="10 11">
    <name type="scientific">Candidatus Roizmanbacteria bacterium GW2011_GWA2_36_23</name>
    <dbReference type="NCBI Taxonomy" id="1618480"/>
    <lineage>
        <taxon>Bacteria</taxon>
        <taxon>Candidatus Roizmaniibacteriota</taxon>
    </lineage>
</organism>
<dbReference type="InterPro" id="IPR036754">
    <property type="entry name" value="YbaK/aa-tRNA-synt-asso_dom_sf"/>
</dbReference>
<dbReference type="AlphaFoldDB" id="A0A0G0GQK0"/>
<proteinExistence type="inferred from homology"/>
<evidence type="ECO:0000256" key="7">
    <source>
        <dbReference type="ARBA" id="ARBA00022917"/>
    </source>
</evidence>
<keyword evidence="3" id="KW-0963">Cytoplasm</keyword>
<dbReference type="SUPFAM" id="SSF50249">
    <property type="entry name" value="Nucleic acid-binding proteins"/>
    <property type="match status" value="1"/>
</dbReference>
<keyword evidence="5" id="KW-0547">Nucleotide-binding</keyword>
<dbReference type="InterPro" id="IPR012340">
    <property type="entry name" value="NA-bd_OB-fold"/>
</dbReference>
<keyword evidence="4" id="KW-0436">Ligase</keyword>
<dbReference type="Gene3D" id="2.40.50.140">
    <property type="entry name" value="Nucleic acid-binding proteins"/>
    <property type="match status" value="1"/>
</dbReference>
<dbReference type="InterPro" id="IPR002312">
    <property type="entry name" value="Asp/Asn-tRNA-synth_IIb"/>
</dbReference>
<evidence type="ECO:0000256" key="2">
    <source>
        <dbReference type="ARBA" id="ARBA00005312"/>
    </source>
</evidence>
<dbReference type="PROSITE" id="PS50862">
    <property type="entry name" value="AA_TRNA_LIGASE_II"/>
    <property type="match status" value="1"/>
</dbReference>
<dbReference type="GO" id="GO:0005829">
    <property type="term" value="C:cytosol"/>
    <property type="evidence" value="ECO:0007669"/>
    <property type="project" value="TreeGrafter"/>
</dbReference>
<keyword evidence="7" id="KW-0648">Protein biosynthesis</keyword>